<dbReference type="AlphaFoldDB" id="A0A9W6DSP9"/>
<reference evidence="2" key="1">
    <citation type="submission" date="2022-07" db="EMBL/GenBank/DDBJ databases">
        <title>Taxonomy of Aspergillus series Nigri: significant species reduction supported by multi-species coalescent approaches.</title>
        <authorList>
            <person name="Bian C."/>
            <person name="Kusuya Y."/>
            <person name="Sklenar F."/>
            <person name="D'hooge E."/>
            <person name="Yaguchi T."/>
            <person name="Takahashi H."/>
            <person name="Hubka V."/>
        </authorList>
    </citation>
    <scope>NUCLEOTIDE SEQUENCE</scope>
    <source>
        <strain evidence="2">CBS 733.88</strain>
    </source>
</reference>
<feature type="compositionally biased region" description="Acidic residues" evidence="1">
    <location>
        <begin position="113"/>
        <end position="125"/>
    </location>
</feature>
<name>A0A9W6DSP9_9EURO</name>
<gene>
    <name evidence="2" type="ORF">AbraCBS73388_001155</name>
</gene>
<organism evidence="2 3">
    <name type="scientific">Aspergillus brasiliensis</name>
    <dbReference type="NCBI Taxonomy" id="319629"/>
    <lineage>
        <taxon>Eukaryota</taxon>
        <taxon>Fungi</taxon>
        <taxon>Dikarya</taxon>
        <taxon>Ascomycota</taxon>
        <taxon>Pezizomycotina</taxon>
        <taxon>Eurotiomycetes</taxon>
        <taxon>Eurotiomycetidae</taxon>
        <taxon>Eurotiales</taxon>
        <taxon>Aspergillaceae</taxon>
        <taxon>Aspergillus</taxon>
        <taxon>Aspergillus subgen. Circumdati</taxon>
    </lineage>
</organism>
<feature type="region of interest" description="Disordered" evidence="1">
    <location>
        <begin position="44"/>
        <end position="153"/>
    </location>
</feature>
<dbReference type="GO" id="GO:1990904">
    <property type="term" value="C:ribonucleoprotein complex"/>
    <property type="evidence" value="ECO:0007669"/>
    <property type="project" value="UniProtKB-KW"/>
</dbReference>
<dbReference type="Proteomes" id="UP001143548">
    <property type="component" value="Unassembled WGS sequence"/>
</dbReference>
<protein>
    <submittedName>
        <fullName evidence="2">U3 small nucleolar ribonucleoprotein MPP10</fullName>
    </submittedName>
</protein>
<evidence type="ECO:0000313" key="2">
    <source>
        <dbReference type="EMBL" id="GKZ28189.1"/>
    </source>
</evidence>
<feature type="compositionally biased region" description="Acidic residues" evidence="1">
    <location>
        <begin position="57"/>
        <end position="66"/>
    </location>
</feature>
<evidence type="ECO:0000313" key="3">
    <source>
        <dbReference type="Proteomes" id="UP001143548"/>
    </source>
</evidence>
<feature type="compositionally biased region" description="Basic and acidic residues" evidence="1">
    <location>
        <begin position="82"/>
        <end position="100"/>
    </location>
</feature>
<evidence type="ECO:0000256" key="1">
    <source>
        <dbReference type="SAM" id="MobiDB-lite"/>
    </source>
</evidence>
<accession>A0A9W6DSP9</accession>
<keyword evidence="2" id="KW-0687">Ribonucleoprotein</keyword>
<sequence>DIEKVSDNISGSDIDEGEQETYVEDAFGLNDGFFSIDDFNKQSELLEKQDVSGGPDNDSENEDDEIDWHANPLDSARSMSLPKRDKPQENFDGNGDRDISDSEEEGPTFGDAGLEDYSDMDEDDVYAANSGGEGWVNTSDIKYSDFFAPPPRK</sequence>
<feature type="non-terminal residue" evidence="2">
    <location>
        <position position="1"/>
    </location>
</feature>
<proteinExistence type="predicted"/>
<comment type="caution">
    <text evidence="2">The sequence shown here is derived from an EMBL/GenBank/DDBJ whole genome shotgun (WGS) entry which is preliminary data.</text>
</comment>
<feature type="non-terminal residue" evidence="2">
    <location>
        <position position="153"/>
    </location>
</feature>
<dbReference type="EMBL" id="BROQ01001130">
    <property type="protein sequence ID" value="GKZ28189.1"/>
    <property type="molecule type" value="Genomic_DNA"/>
</dbReference>